<proteinExistence type="inferred from homology"/>
<dbReference type="Pfam" id="PF03795">
    <property type="entry name" value="YCII"/>
    <property type="match status" value="1"/>
</dbReference>
<protein>
    <submittedName>
        <fullName evidence="3">YciI family protein</fullName>
    </submittedName>
</protein>
<evidence type="ECO:0000259" key="2">
    <source>
        <dbReference type="Pfam" id="PF03795"/>
    </source>
</evidence>
<dbReference type="SUPFAM" id="SSF54909">
    <property type="entry name" value="Dimeric alpha+beta barrel"/>
    <property type="match status" value="1"/>
</dbReference>
<comment type="similarity">
    <text evidence="1">Belongs to the YciI family.</text>
</comment>
<evidence type="ECO:0000313" key="4">
    <source>
        <dbReference type="Proteomes" id="UP001230317"/>
    </source>
</evidence>
<dbReference type="RefSeq" id="WP_284642158.1">
    <property type="nucleotide sequence ID" value="NZ_JASNVU010000006.1"/>
</dbReference>
<reference evidence="3" key="1">
    <citation type="submission" date="2023-05" db="EMBL/GenBank/DDBJ databases">
        <title>Metabolic capabilities are highly conserved among human nasal-associated Corynebacterium species in pangenomic analyses.</title>
        <authorList>
            <person name="Tran T.H."/>
            <person name="Roberts A.Q."/>
            <person name="Escapa I.F."/>
            <person name="Gao W."/>
            <person name="Conlan S."/>
            <person name="Kong H."/>
            <person name="Segre J.A."/>
            <person name="Kelly M.S."/>
            <person name="Lemon K.P."/>
        </authorList>
    </citation>
    <scope>NUCLEOTIDE SEQUENCE</scope>
    <source>
        <strain evidence="3">KPL2618</strain>
    </source>
</reference>
<dbReference type="InterPro" id="IPR011008">
    <property type="entry name" value="Dimeric_a/b-barrel"/>
</dbReference>
<dbReference type="AlphaFoldDB" id="A0AAP4FBJ1"/>
<evidence type="ECO:0000256" key="1">
    <source>
        <dbReference type="ARBA" id="ARBA00007689"/>
    </source>
</evidence>
<organism evidence="3 4">
    <name type="scientific">Corynebacterium accolens</name>
    <dbReference type="NCBI Taxonomy" id="38284"/>
    <lineage>
        <taxon>Bacteria</taxon>
        <taxon>Bacillati</taxon>
        <taxon>Actinomycetota</taxon>
        <taxon>Actinomycetes</taxon>
        <taxon>Mycobacteriales</taxon>
        <taxon>Corynebacteriaceae</taxon>
        <taxon>Corynebacterium</taxon>
    </lineage>
</organism>
<gene>
    <name evidence="3" type="ORF">QPX58_05925</name>
</gene>
<dbReference type="EMBL" id="JASNVU010000006">
    <property type="protein sequence ID" value="MDK4334954.1"/>
    <property type="molecule type" value="Genomic_DNA"/>
</dbReference>
<comment type="caution">
    <text evidence="3">The sequence shown here is derived from an EMBL/GenBank/DDBJ whole genome shotgun (WGS) entry which is preliminary data.</text>
</comment>
<dbReference type="InterPro" id="IPR005545">
    <property type="entry name" value="YCII"/>
</dbReference>
<name>A0AAP4FBJ1_9CORY</name>
<evidence type="ECO:0000313" key="3">
    <source>
        <dbReference type="EMBL" id="MDK4334954.1"/>
    </source>
</evidence>
<dbReference type="Gene3D" id="3.30.70.1060">
    <property type="entry name" value="Dimeric alpha+beta barrel"/>
    <property type="match status" value="1"/>
</dbReference>
<sequence length="96" mass="10938">MKFFSVNYEYNPANPEIAKVRPAHREFTGKLFDEGTIVASGPFTDSQGGALIIVRFDDDDTEVADVIQLMNDDPFYQEGCLQGRSFREWNPVKARF</sequence>
<feature type="domain" description="YCII-related" evidence="2">
    <location>
        <begin position="2"/>
        <end position="90"/>
    </location>
</feature>
<dbReference type="Proteomes" id="UP001230317">
    <property type="component" value="Unassembled WGS sequence"/>
</dbReference>
<accession>A0AAP4FBJ1</accession>